<gene>
    <name evidence="2" type="ORF">MUK42_35629</name>
</gene>
<organism evidence="2 3">
    <name type="scientific">Musa troglodytarum</name>
    <name type="common">fe'i banana</name>
    <dbReference type="NCBI Taxonomy" id="320322"/>
    <lineage>
        <taxon>Eukaryota</taxon>
        <taxon>Viridiplantae</taxon>
        <taxon>Streptophyta</taxon>
        <taxon>Embryophyta</taxon>
        <taxon>Tracheophyta</taxon>
        <taxon>Spermatophyta</taxon>
        <taxon>Magnoliopsida</taxon>
        <taxon>Liliopsida</taxon>
        <taxon>Zingiberales</taxon>
        <taxon>Musaceae</taxon>
        <taxon>Musa</taxon>
    </lineage>
</organism>
<accession>A0A9E7HJR3</accession>
<evidence type="ECO:0000313" key="2">
    <source>
        <dbReference type="EMBL" id="URE32383.1"/>
    </source>
</evidence>
<feature type="region of interest" description="Disordered" evidence="1">
    <location>
        <begin position="1"/>
        <end position="49"/>
    </location>
</feature>
<protein>
    <submittedName>
        <fullName evidence="2">Uncharacterized protein</fullName>
    </submittedName>
</protein>
<evidence type="ECO:0000313" key="3">
    <source>
        <dbReference type="Proteomes" id="UP001055439"/>
    </source>
</evidence>
<keyword evidence="3" id="KW-1185">Reference proteome</keyword>
<sequence length="79" mass="9133">MAPQRSYLSAHKNTRKPKENKGEEERRKTSDTARVGKTRGEKGERNKLDRVLLEELSSLTHRQQESILIYSTASKFPSF</sequence>
<reference evidence="2" key="1">
    <citation type="submission" date="2022-05" db="EMBL/GenBank/DDBJ databases">
        <title>The Musa troglodytarum L. genome provides insights into the mechanism of non-climacteric behaviour and enrichment of carotenoids.</title>
        <authorList>
            <person name="Wang J."/>
        </authorList>
    </citation>
    <scope>NUCLEOTIDE SEQUENCE</scope>
    <source>
        <tissue evidence="2">Leaf</tissue>
    </source>
</reference>
<proteinExistence type="predicted"/>
<dbReference type="AlphaFoldDB" id="A0A9E7HJR3"/>
<dbReference type="EMBL" id="CP097510">
    <property type="protein sequence ID" value="URE32383.1"/>
    <property type="molecule type" value="Genomic_DNA"/>
</dbReference>
<dbReference type="Proteomes" id="UP001055439">
    <property type="component" value="Chromosome 8"/>
</dbReference>
<feature type="compositionally biased region" description="Basic and acidic residues" evidence="1">
    <location>
        <begin position="16"/>
        <end position="31"/>
    </location>
</feature>
<name>A0A9E7HJR3_9LILI</name>
<evidence type="ECO:0000256" key="1">
    <source>
        <dbReference type="SAM" id="MobiDB-lite"/>
    </source>
</evidence>
<feature type="compositionally biased region" description="Basic and acidic residues" evidence="1">
    <location>
        <begin position="38"/>
        <end position="49"/>
    </location>
</feature>
<dbReference type="OrthoDB" id="264354at2759"/>